<feature type="compositionally biased region" description="Basic residues" evidence="7">
    <location>
        <begin position="225"/>
        <end position="239"/>
    </location>
</feature>
<proteinExistence type="inferred from homology"/>
<evidence type="ECO:0000256" key="8">
    <source>
        <dbReference type="SAM" id="Phobius"/>
    </source>
</evidence>
<name>A0A9Q1DRL0_CONCO</name>
<dbReference type="Pfam" id="PF05934">
    <property type="entry name" value="MCLC"/>
    <property type="match status" value="1"/>
</dbReference>
<evidence type="ECO:0000256" key="5">
    <source>
        <dbReference type="ARBA" id="ARBA00022989"/>
    </source>
</evidence>
<protein>
    <recommendedName>
        <fullName evidence="3">Chloride channel CLIC-like protein 1</fullName>
    </recommendedName>
</protein>
<evidence type="ECO:0000256" key="4">
    <source>
        <dbReference type="ARBA" id="ARBA00022692"/>
    </source>
</evidence>
<comment type="caution">
    <text evidence="9">The sequence shown here is derived from an EMBL/GenBank/DDBJ whole genome shotgun (WGS) entry which is preliminary data.</text>
</comment>
<organism evidence="9 10">
    <name type="scientific">Conger conger</name>
    <name type="common">Conger eel</name>
    <name type="synonym">Muraena conger</name>
    <dbReference type="NCBI Taxonomy" id="82655"/>
    <lineage>
        <taxon>Eukaryota</taxon>
        <taxon>Metazoa</taxon>
        <taxon>Chordata</taxon>
        <taxon>Craniata</taxon>
        <taxon>Vertebrata</taxon>
        <taxon>Euteleostomi</taxon>
        <taxon>Actinopterygii</taxon>
        <taxon>Neopterygii</taxon>
        <taxon>Teleostei</taxon>
        <taxon>Anguilliformes</taxon>
        <taxon>Congridae</taxon>
        <taxon>Conger</taxon>
    </lineage>
</organism>
<feature type="transmembrane region" description="Helical" evidence="8">
    <location>
        <begin position="149"/>
        <end position="169"/>
    </location>
</feature>
<evidence type="ECO:0000313" key="10">
    <source>
        <dbReference type="Proteomes" id="UP001152803"/>
    </source>
</evidence>
<keyword evidence="4 8" id="KW-0812">Transmembrane</keyword>
<dbReference type="GO" id="GO:0005783">
    <property type="term" value="C:endoplasmic reticulum"/>
    <property type="evidence" value="ECO:0007669"/>
    <property type="project" value="TreeGrafter"/>
</dbReference>
<dbReference type="AlphaFoldDB" id="A0A9Q1DRL0"/>
<evidence type="ECO:0000256" key="7">
    <source>
        <dbReference type="SAM" id="MobiDB-lite"/>
    </source>
</evidence>
<feature type="transmembrane region" description="Helical" evidence="8">
    <location>
        <begin position="30"/>
        <end position="48"/>
    </location>
</feature>
<feature type="region of interest" description="Disordered" evidence="7">
    <location>
        <begin position="203"/>
        <end position="246"/>
    </location>
</feature>
<feature type="compositionally biased region" description="Low complexity" evidence="7">
    <location>
        <begin position="203"/>
        <end position="216"/>
    </location>
</feature>
<dbReference type="PANTHER" id="PTHR34093">
    <property type="entry name" value="CHLORIDE CHANNEL CLIC-LIKE PROTEIN 1"/>
    <property type="match status" value="1"/>
</dbReference>
<keyword evidence="5 8" id="KW-1133">Transmembrane helix</keyword>
<dbReference type="OrthoDB" id="10037397at2759"/>
<feature type="compositionally biased region" description="Polar residues" evidence="7">
    <location>
        <begin position="361"/>
        <end position="371"/>
    </location>
</feature>
<evidence type="ECO:0000256" key="6">
    <source>
        <dbReference type="ARBA" id="ARBA00023136"/>
    </source>
</evidence>
<dbReference type="InterPro" id="IPR009231">
    <property type="entry name" value="Chloride_chnl_CLIC-like"/>
</dbReference>
<sequence length="371" mass="41590">MQVCACVLIVVVIICTELWSTVSWFVQFKRVFAVCFFISIAWNWLYLYKVAFAEHQANIVKLESFNEKCTGVKKIDWKDNLSEWFRSTWTLQDDPCMKYYELLIVNPMLLVPPTKAISVTITTFITEPLKHFGQGISEFLRALLKDLPITLQIPVLLTIVLAILVFMYGSAQAAIQHVLPRPLGGRQNPPPAVAAQGPVPQLREAAPDQPAGGDAPLQAPPPRRQVQHRAPVHQRRQNRHREDQAPVLVETLRQADQAFAEDEIDAEQREDHSEAEDHELPTGGAVSEEEEVMAGDESPSGDSQCISKDRLKSESPGARSKSGQQRRDNPPRNSQRPNVTDGLSEENTTSVTRRRVENIGSPIQETAAQLY</sequence>
<reference evidence="9" key="1">
    <citation type="journal article" date="2023" name="Science">
        <title>Genome structures resolve the early diversification of teleost fishes.</title>
        <authorList>
            <person name="Parey E."/>
            <person name="Louis A."/>
            <person name="Montfort J."/>
            <person name="Bouchez O."/>
            <person name="Roques C."/>
            <person name="Iampietro C."/>
            <person name="Lluch J."/>
            <person name="Castinel A."/>
            <person name="Donnadieu C."/>
            <person name="Desvignes T."/>
            <person name="Floi Bucao C."/>
            <person name="Jouanno E."/>
            <person name="Wen M."/>
            <person name="Mejri S."/>
            <person name="Dirks R."/>
            <person name="Jansen H."/>
            <person name="Henkel C."/>
            <person name="Chen W.J."/>
            <person name="Zahm M."/>
            <person name="Cabau C."/>
            <person name="Klopp C."/>
            <person name="Thompson A.W."/>
            <person name="Robinson-Rechavi M."/>
            <person name="Braasch I."/>
            <person name="Lecointre G."/>
            <person name="Bobe J."/>
            <person name="Postlethwait J.H."/>
            <person name="Berthelot C."/>
            <person name="Roest Crollius H."/>
            <person name="Guiguen Y."/>
        </authorList>
    </citation>
    <scope>NUCLEOTIDE SEQUENCE</scope>
    <source>
        <strain evidence="9">Concon-B</strain>
    </source>
</reference>
<accession>A0A9Q1DRL0</accession>
<evidence type="ECO:0000256" key="3">
    <source>
        <dbReference type="ARBA" id="ARBA00015571"/>
    </source>
</evidence>
<gene>
    <name evidence="9" type="ORF">COCON_G00061870</name>
</gene>
<dbReference type="EMBL" id="JAFJMO010000004">
    <property type="protein sequence ID" value="KAJ8279121.1"/>
    <property type="molecule type" value="Genomic_DNA"/>
</dbReference>
<comment type="similarity">
    <text evidence="2">Belongs to the chloride channel MCLC family.</text>
</comment>
<comment type="subcellular location">
    <subcellularLocation>
        <location evidence="1">Membrane</location>
        <topology evidence="1">Multi-pass membrane protein</topology>
    </subcellularLocation>
</comment>
<keyword evidence="10" id="KW-1185">Reference proteome</keyword>
<feature type="region of interest" description="Disordered" evidence="7">
    <location>
        <begin position="264"/>
        <end position="371"/>
    </location>
</feature>
<dbReference type="PANTHER" id="PTHR34093:SF1">
    <property type="entry name" value="CHLORIDE CHANNEL CLIC-LIKE PROTEIN 1"/>
    <property type="match status" value="1"/>
</dbReference>
<evidence type="ECO:0000256" key="2">
    <source>
        <dbReference type="ARBA" id="ARBA00005944"/>
    </source>
</evidence>
<dbReference type="GO" id="GO:0016020">
    <property type="term" value="C:membrane"/>
    <property type="evidence" value="ECO:0007669"/>
    <property type="project" value="UniProtKB-SubCell"/>
</dbReference>
<keyword evidence="6 8" id="KW-0472">Membrane</keyword>
<dbReference type="Proteomes" id="UP001152803">
    <property type="component" value="Unassembled WGS sequence"/>
</dbReference>
<evidence type="ECO:0000313" key="9">
    <source>
        <dbReference type="EMBL" id="KAJ8279121.1"/>
    </source>
</evidence>
<dbReference type="GO" id="GO:0005254">
    <property type="term" value="F:chloride channel activity"/>
    <property type="evidence" value="ECO:0007669"/>
    <property type="project" value="TreeGrafter"/>
</dbReference>
<evidence type="ECO:0000256" key="1">
    <source>
        <dbReference type="ARBA" id="ARBA00004141"/>
    </source>
</evidence>